<name>A0A0A8YXW9_ARUDO</name>
<dbReference type="EMBL" id="GBRH01265911">
    <property type="protein sequence ID" value="JAD31984.1"/>
    <property type="molecule type" value="Transcribed_RNA"/>
</dbReference>
<sequence length="60" mass="6863">MEASAGCTLVSVVPLFIMQQSNMVLVAQNWVKLTQNEVGYTFRTMINITANIKMYSYYLH</sequence>
<dbReference type="AlphaFoldDB" id="A0A0A8YXW9"/>
<proteinExistence type="predicted"/>
<reference evidence="1" key="2">
    <citation type="journal article" date="2015" name="Data Brief">
        <title>Shoot transcriptome of the giant reed, Arundo donax.</title>
        <authorList>
            <person name="Barrero R.A."/>
            <person name="Guerrero F.D."/>
            <person name="Moolhuijzen P."/>
            <person name="Goolsby J.A."/>
            <person name="Tidwell J."/>
            <person name="Bellgard S.E."/>
            <person name="Bellgard M.I."/>
        </authorList>
    </citation>
    <scope>NUCLEOTIDE SEQUENCE</scope>
    <source>
        <tissue evidence="1">Shoot tissue taken approximately 20 cm above the soil surface</tissue>
    </source>
</reference>
<protein>
    <submittedName>
        <fullName evidence="1">Uncharacterized protein</fullName>
    </submittedName>
</protein>
<evidence type="ECO:0000313" key="1">
    <source>
        <dbReference type="EMBL" id="JAD31984.1"/>
    </source>
</evidence>
<reference evidence="1" key="1">
    <citation type="submission" date="2014-09" db="EMBL/GenBank/DDBJ databases">
        <authorList>
            <person name="Magalhaes I.L.F."/>
            <person name="Oliveira U."/>
            <person name="Santos F.R."/>
            <person name="Vidigal T.H.D.A."/>
            <person name="Brescovit A.D."/>
            <person name="Santos A.J."/>
        </authorList>
    </citation>
    <scope>NUCLEOTIDE SEQUENCE</scope>
    <source>
        <tissue evidence="1">Shoot tissue taken approximately 20 cm above the soil surface</tissue>
    </source>
</reference>
<organism evidence="1">
    <name type="scientific">Arundo donax</name>
    <name type="common">Giant reed</name>
    <name type="synonym">Donax arundinaceus</name>
    <dbReference type="NCBI Taxonomy" id="35708"/>
    <lineage>
        <taxon>Eukaryota</taxon>
        <taxon>Viridiplantae</taxon>
        <taxon>Streptophyta</taxon>
        <taxon>Embryophyta</taxon>
        <taxon>Tracheophyta</taxon>
        <taxon>Spermatophyta</taxon>
        <taxon>Magnoliopsida</taxon>
        <taxon>Liliopsida</taxon>
        <taxon>Poales</taxon>
        <taxon>Poaceae</taxon>
        <taxon>PACMAD clade</taxon>
        <taxon>Arundinoideae</taxon>
        <taxon>Arundineae</taxon>
        <taxon>Arundo</taxon>
    </lineage>
</organism>
<accession>A0A0A8YXW9</accession>